<organism evidence="1 2">
    <name type="scientific">Dermatophagoides pteronyssinus</name>
    <name type="common">European house dust mite</name>
    <dbReference type="NCBI Taxonomy" id="6956"/>
    <lineage>
        <taxon>Eukaryota</taxon>
        <taxon>Metazoa</taxon>
        <taxon>Ecdysozoa</taxon>
        <taxon>Arthropoda</taxon>
        <taxon>Chelicerata</taxon>
        <taxon>Arachnida</taxon>
        <taxon>Acari</taxon>
        <taxon>Acariformes</taxon>
        <taxon>Sarcoptiformes</taxon>
        <taxon>Astigmata</taxon>
        <taxon>Psoroptidia</taxon>
        <taxon>Analgoidea</taxon>
        <taxon>Pyroglyphidae</taxon>
        <taxon>Dermatophagoidinae</taxon>
        <taxon>Dermatophagoides</taxon>
    </lineage>
</organism>
<evidence type="ECO:0000313" key="1">
    <source>
        <dbReference type="EMBL" id="KAH9418272.1"/>
    </source>
</evidence>
<name>A0ABQ8J6V4_DERPT</name>
<reference evidence="1 2" key="1">
    <citation type="journal article" date="2018" name="J. Allergy Clin. Immunol.">
        <title>High-quality assembly of Dermatophagoides pteronyssinus genome and transcriptome reveals a wide range of novel allergens.</title>
        <authorList>
            <person name="Liu X.Y."/>
            <person name="Yang K.Y."/>
            <person name="Wang M.Q."/>
            <person name="Kwok J.S."/>
            <person name="Zeng X."/>
            <person name="Yang Z."/>
            <person name="Xiao X.J."/>
            <person name="Lau C.P."/>
            <person name="Li Y."/>
            <person name="Huang Z.M."/>
            <person name="Ba J.G."/>
            <person name="Yim A.K."/>
            <person name="Ouyang C.Y."/>
            <person name="Ngai S.M."/>
            <person name="Chan T.F."/>
            <person name="Leung E.L."/>
            <person name="Liu L."/>
            <person name="Liu Z.G."/>
            <person name="Tsui S.K."/>
        </authorList>
    </citation>
    <scope>NUCLEOTIDE SEQUENCE [LARGE SCALE GENOMIC DNA]</scope>
    <source>
        <strain evidence="1">Derp</strain>
    </source>
</reference>
<keyword evidence="2" id="KW-1185">Reference proteome</keyword>
<evidence type="ECO:0000313" key="2">
    <source>
        <dbReference type="Proteomes" id="UP000887458"/>
    </source>
</evidence>
<gene>
    <name evidence="1" type="ORF">DERP_010826</name>
</gene>
<dbReference type="Proteomes" id="UP000887458">
    <property type="component" value="Unassembled WGS sequence"/>
</dbReference>
<reference evidence="1 2" key="2">
    <citation type="journal article" date="2022" name="Mol. Biol. Evol.">
        <title>Comparative Genomics Reveals Insights into the Divergent Evolution of Astigmatic Mites and Household Pest Adaptations.</title>
        <authorList>
            <person name="Xiong Q."/>
            <person name="Wan A.T."/>
            <person name="Liu X."/>
            <person name="Fung C.S."/>
            <person name="Xiao X."/>
            <person name="Malainual N."/>
            <person name="Hou J."/>
            <person name="Wang L."/>
            <person name="Wang M."/>
            <person name="Yang K.Y."/>
            <person name="Cui Y."/>
            <person name="Leung E.L."/>
            <person name="Nong W."/>
            <person name="Shin S.K."/>
            <person name="Au S.W."/>
            <person name="Jeong K.Y."/>
            <person name="Chew F.T."/>
            <person name="Hui J.H."/>
            <person name="Leung T.F."/>
            <person name="Tungtrongchitr A."/>
            <person name="Zhong N."/>
            <person name="Liu Z."/>
            <person name="Tsui S.K."/>
        </authorList>
    </citation>
    <scope>NUCLEOTIDE SEQUENCE [LARGE SCALE GENOMIC DNA]</scope>
    <source>
        <strain evidence="1">Derp</strain>
    </source>
</reference>
<protein>
    <submittedName>
        <fullName evidence="1">Uncharacterized protein</fullName>
    </submittedName>
</protein>
<comment type="caution">
    <text evidence="1">The sequence shown here is derived from an EMBL/GenBank/DDBJ whole genome shotgun (WGS) entry which is preliminary data.</text>
</comment>
<accession>A0ABQ8J6V4</accession>
<dbReference type="EMBL" id="NJHN03000065">
    <property type="protein sequence ID" value="KAH9418272.1"/>
    <property type="molecule type" value="Genomic_DNA"/>
</dbReference>
<sequence length="65" mass="7379">MIKPIDVARLCCNQGVTMIFNDKTNQFYLIKPQILIRPSLGRAIWALTLVNTSAFFATNVKLPIR</sequence>
<proteinExistence type="predicted"/>